<dbReference type="GO" id="GO:0008233">
    <property type="term" value="F:peptidase activity"/>
    <property type="evidence" value="ECO:0007669"/>
    <property type="project" value="InterPro"/>
</dbReference>
<dbReference type="InterPro" id="IPR002142">
    <property type="entry name" value="Peptidase_S49"/>
</dbReference>
<dbReference type="InterPro" id="IPR029045">
    <property type="entry name" value="ClpP/crotonase-like_dom_sf"/>
</dbReference>
<dbReference type="PANTHER" id="PTHR33209">
    <property type="entry name" value="PROTEASE 4"/>
    <property type="match status" value="1"/>
</dbReference>
<dbReference type="AlphaFoldDB" id="A0A1R2CV84"/>
<reference evidence="2 3" key="1">
    <citation type="submission" date="2016-11" db="EMBL/GenBank/DDBJ databases">
        <title>The macronuclear genome of Stentor coeruleus: a giant cell with tiny introns.</title>
        <authorList>
            <person name="Slabodnick M."/>
            <person name="Ruby J.G."/>
            <person name="Reiff S.B."/>
            <person name="Swart E.C."/>
            <person name="Gosai S."/>
            <person name="Prabakaran S."/>
            <person name="Witkowska E."/>
            <person name="Larue G.E."/>
            <person name="Fisher S."/>
            <person name="Freeman R.M."/>
            <person name="Gunawardena J."/>
            <person name="Chu W."/>
            <person name="Stover N.A."/>
            <person name="Gregory B.D."/>
            <person name="Nowacki M."/>
            <person name="Derisi J."/>
            <person name="Roy S.W."/>
            <person name="Marshall W.F."/>
            <person name="Sood P."/>
        </authorList>
    </citation>
    <scope>NUCLEOTIDE SEQUENCE [LARGE SCALE GENOMIC DNA]</scope>
    <source>
        <strain evidence="2">WM001</strain>
    </source>
</reference>
<dbReference type="GO" id="GO:0006508">
    <property type="term" value="P:proteolysis"/>
    <property type="evidence" value="ECO:0007669"/>
    <property type="project" value="InterPro"/>
</dbReference>
<dbReference type="EMBL" id="MPUH01000052">
    <property type="protein sequence ID" value="OMJ92927.1"/>
    <property type="molecule type" value="Genomic_DNA"/>
</dbReference>
<dbReference type="PANTHER" id="PTHR33209:SF2">
    <property type="entry name" value="CHROMOSOME UNDETERMINED SCAFFOLD_55, WHOLE GENOME SHOTGUN SEQUENCE"/>
    <property type="match status" value="1"/>
</dbReference>
<evidence type="ECO:0000313" key="2">
    <source>
        <dbReference type="EMBL" id="OMJ92927.1"/>
    </source>
</evidence>
<evidence type="ECO:0000313" key="3">
    <source>
        <dbReference type="Proteomes" id="UP000187209"/>
    </source>
</evidence>
<dbReference type="Gene3D" id="3.90.226.10">
    <property type="entry name" value="2-enoyl-CoA Hydratase, Chain A, domain 1"/>
    <property type="match status" value="1"/>
</dbReference>
<organism evidence="2 3">
    <name type="scientific">Stentor coeruleus</name>
    <dbReference type="NCBI Taxonomy" id="5963"/>
    <lineage>
        <taxon>Eukaryota</taxon>
        <taxon>Sar</taxon>
        <taxon>Alveolata</taxon>
        <taxon>Ciliophora</taxon>
        <taxon>Postciliodesmatophora</taxon>
        <taxon>Heterotrichea</taxon>
        <taxon>Heterotrichida</taxon>
        <taxon>Stentoridae</taxon>
        <taxon>Stentor</taxon>
    </lineage>
</organism>
<dbReference type="SUPFAM" id="SSF52096">
    <property type="entry name" value="ClpP/crotonase"/>
    <property type="match status" value="1"/>
</dbReference>
<gene>
    <name evidence="2" type="ORF">SteCoe_4271</name>
</gene>
<dbReference type="Pfam" id="PF01343">
    <property type="entry name" value="Peptidase_S49"/>
    <property type="match status" value="1"/>
</dbReference>
<accession>A0A1R2CV84</accession>
<proteinExistence type="predicted"/>
<sequence>MLSWLGSNLGNYALHVRVTLPLITQVTSSTLKQIDRFPLKNPKFIALSIDSVYGSAIQSEIIADGIRKKAKEFKCPLFTFAENFAIGSGYLLLSSGDRVFVNPHSLVGGISSSFSCIGLAKALKQWKIKSTTISTYDNKLNPFEEVKPADEKWIKEILSSQNIIMQNSVSKYRKNALDNEAVRKGEVFVGKNAVELGLADGVNDFYSLLAEEFPNIKTFNMKPKPEKSWYRGYKVMENLKTGEVPQEMLEEVLGFCTEDLAVQLKANI</sequence>
<dbReference type="Proteomes" id="UP000187209">
    <property type="component" value="Unassembled WGS sequence"/>
</dbReference>
<dbReference type="OrthoDB" id="284461at2759"/>
<feature type="domain" description="Peptidase S49" evidence="1">
    <location>
        <begin position="71"/>
        <end position="206"/>
    </location>
</feature>
<comment type="caution">
    <text evidence="2">The sequence shown here is derived from an EMBL/GenBank/DDBJ whole genome shotgun (WGS) entry which is preliminary data.</text>
</comment>
<evidence type="ECO:0000259" key="1">
    <source>
        <dbReference type="Pfam" id="PF01343"/>
    </source>
</evidence>
<protein>
    <recommendedName>
        <fullName evidence="1">Peptidase S49 domain-containing protein</fullName>
    </recommendedName>
</protein>
<keyword evidence="3" id="KW-1185">Reference proteome</keyword>
<name>A0A1R2CV84_9CILI</name>